<feature type="signal peptide" evidence="1">
    <location>
        <begin position="1"/>
        <end position="19"/>
    </location>
</feature>
<sequence>MANHSTLLLCFHFLVRNLCFQEWPAPVWPGETCFLLHKNVSSTHLLHFPLLHHHLLLNISSRHAGFLYNQLFQFPRSSKSMKITSKTRKLWSDSLNLTILRMPTSPKWSKSVLLSSVAKLRTIWSPNLTSSLKMVLKANFCPNF</sequence>
<keyword evidence="1" id="KW-0732">Signal</keyword>
<gene>
    <name evidence="2" type="ORF">SVIM_LOCUS324515</name>
</gene>
<accession>A0A6N2M8Z5</accession>
<dbReference type="AlphaFoldDB" id="A0A6N2M8Z5"/>
<proteinExistence type="predicted"/>
<evidence type="ECO:0000256" key="1">
    <source>
        <dbReference type="SAM" id="SignalP"/>
    </source>
</evidence>
<reference evidence="2" key="1">
    <citation type="submission" date="2019-03" db="EMBL/GenBank/DDBJ databases">
        <authorList>
            <person name="Mank J."/>
            <person name="Almeida P."/>
        </authorList>
    </citation>
    <scope>NUCLEOTIDE SEQUENCE</scope>
    <source>
        <strain evidence="2">78183</strain>
    </source>
</reference>
<evidence type="ECO:0000313" key="2">
    <source>
        <dbReference type="EMBL" id="VFU49258.1"/>
    </source>
</evidence>
<organism evidence="2">
    <name type="scientific">Salix viminalis</name>
    <name type="common">Common osier</name>
    <name type="synonym">Basket willow</name>
    <dbReference type="NCBI Taxonomy" id="40686"/>
    <lineage>
        <taxon>Eukaryota</taxon>
        <taxon>Viridiplantae</taxon>
        <taxon>Streptophyta</taxon>
        <taxon>Embryophyta</taxon>
        <taxon>Tracheophyta</taxon>
        <taxon>Spermatophyta</taxon>
        <taxon>Magnoliopsida</taxon>
        <taxon>eudicotyledons</taxon>
        <taxon>Gunneridae</taxon>
        <taxon>Pentapetalae</taxon>
        <taxon>rosids</taxon>
        <taxon>fabids</taxon>
        <taxon>Malpighiales</taxon>
        <taxon>Salicaceae</taxon>
        <taxon>Saliceae</taxon>
        <taxon>Salix</taxon>
    </lineage>
</organism>
<protein>
    <submittedName>
        <fullName evidence="2">Uncharacterized protein</fullName>
    </submittedName>
</protein>
<name>A0A6N2M8Z5_SALVM</name>
<feature type="chain" id="PRO_5026955446" evidence="1">
    <location>
        <begin position="20"/>
        <end position="144"/>
    </location>
</feature>
<dbReference type="EMBL" id="CAADRP010001707">
    <property type="protein sequence ID" value="VFU49258.1"/>
    <property type="molecule type" value="Genomic_DNA"/>
</dbReference>